<reference evidence="1 2" key="1">
    <citation type="submission" date="2020-09" db="EMBL/GenBank/DDBJ databases">
        <title>De no assembly of potato wild relative species, Solanum commersonii.</title>
        <authorList>
            <person name="Cho K."/>
        </authorList>
    </citation>
    <scope>NUCLEOTIDE SEQUENCE [LARGE SCALE GENOMIC DNA]</scope>
    <source>
        <strain evidence="1">LZ3.2</strain>
        <tissue evidence="1">Leaf</tissue>
    </source>
</reference>
<evidence type="ECO:0000313" key="1">
    <source>
        <dbReference type="EMBL" id="KAG5585627.1"/>
    </source>
</evidence>
<dbReference type="EMBL" id="JACXVP010000009">
    <property type="protein sequence ID" value="KAG5585627.1"/>
    <property type="molecule type" value="Genomic_DNA"/>
</dbReference>
<dbReference type="PANTHER" id="PTHR36264:SF5">
    <property type="entry name" value="SET DOMAIN-CONTAINING PROTEIN"/>
    <property type="match status" value="1"/>
</dbReference>
<keyword evidence="2" id="KW-1185">Reference proteome</keyword>
<dbReference type="PANTHER" id="PTHR36264">
    <property type="entry name" value="SET DOMAIN-CONTAINING PROTEIN"/>
    <property type="match status" value="1"/>
</dbReference>
<proteinExistence type="predicted"/>
<evidence type="ECO:0000313" key="2">
    <source>
        <dbReference type="Proteomes" id="UP000824120"/>
    </source>
</evidence>
<dbReference type="OrthoDB" id="1915967at2759"/>
<organism evidence="1 2">
    <name type="scientific">Solanum commersonii</name>
    <name type="common">Commerson's wild potato</name>
    <name type="synonym">Commerson's nightshade</name>
    <dbReference type="NCBI Taxonomy" id="4109"/>
    <lineage>
        <taxon>Eukaryota</taxon>
        <taxon>Viridiplantae</taxon>
        <taxon>Streptophyta</taxon>
        <taxon>Embryophyta</taxon>
        <taxon>Tracheophyta</taxon>
        <taxon>Spermatophyta</taxon>
        <taxon>Magnoliopsida</taxon>
        <taxon>eudicotyledons</taxon>
        <taxon>Gunneridae</taxon>
        <taxon>Pentapetalae</taxon>
        <taxon>asterids</taxon>
        <taxon>lamiids</taxon>
        <taxon>Solanales</taxon>
        <taxon>Solanaceae</taxon>
        <taxon>Solanoideae</taxon>
        <taxon>Solaneae</taxon>
        <taxon>Solanum</taxon>
    </lineage>
</organism>
<gene>
    <name evidence="1" type="ORF">H5410_046061</name>
</gene>
<dbReference type="AlphaFoldDB" id="A0A9J5XB82"/>
<name>A0A9J5XB82_SOLCO</name>
<comment type="caution">
    <text evidence="1">The sequence shown here is derived from an EMBL/GenBank/DDBJ whole genome shotgun (WGS) entry which is preliminary data.</text>
</comment>
<sequence>MKTTNHSALVQGLRKIKKTKLVQLVEKGNMHSFELWDFTEESNPKNDEATYIVKMKPCKDYTIVCAHLFENCGLRCGDEIEVCWDSNSHNFKFNLIN</sequence>
<accession>A0A9J5XB82</accession>
<dbReference type="Proteomes" id="UP000824120">
    <property type="component" value="Chromosome 9"/>
</dbReference>
<protein>
    <submittedName>
        <fullName evidence="1">Uncharacterized protein</fullName>
    </submittedName>
</protein>